<proteinExistence type="predicted"/>
<sequence>MISPTMSKIIGHLPKGLVRFISNKLLNGYINKYAHIKVENKEKLNDIKKPVIFICNHLSNSDALVLDRVLKDHDVTFVAGVKLSSNPLTSLGLSIVKTTPVHPNSADKEGIKKIIQIIKSGNNVLIFPEGTRSRTGKMIKGKKGIILISKICNVPIVPIGMTGTEKLLPINMEGKMEMERFQHSDIIVKIGEQFYLPEKLEKESKKDYEERALDFIMRNIAKLLPEEYRGEYQ</sequence>
<dbReference type="Pfam" id="PF01553">
    <property type="entry name" value="Acyltransferase"/>
    <property type="match status" value="1"/>
</dbReference>
<keyword evidence="2 4" id="KW-0012">Acyltransferase</keyword>
<organism evidence="4 5">
    <name type="scientific">Clostridium colicanis DSM 13634</name>
    <dbReference type="NCBI Taxonomy" id="1121305"/>
    <lineage>
        <taxon>Bacteria</taxon>
        <taxon>Bacillati</taxon>
        <taxon>Bacillota</taxon>
        <taxon>Clostridia</taxon>
        <taxon>Eubacteriales</taxon>
        <taxon>Clostridiaceae</taxon>
        <taxon>Clostridium</taxon>
    </lineage>
</organism>
<dbReference type="EC" id="2.3.1.-" evidence="4"/>
<feature type="domain" description="Phospholipid/glycerol acyltransferase" evidence="3">
    <location>
        <begin position="51"/>
        <end position="164"/>
    </location>
</feature>
<dbReference type="InterPro" id="IPR002123">
    <property type="entry name" value="Plipid/glycerol_acylTrfase"/>
</dbReference>
<evidence type="ECO:0000256" key="2">
    <source>
        <dbReference type="ARBA" id="ARBA00023315"/>
    </source>
</evidence>
<evidence type="ECO:0000313" key="4">
    <source>
        <dbReference type="EMBL" id="KYH29083.1"/>
    </source>
</evidence>
<dbReference type="GO" id="GO:0003841">
    <property type="term" value="F:1-acylglycerol-3-phosphate O-acyltransferase activity"/>
    <property type="evidence" value="ECO:0007669"/>
    <property type="project" value="TreeGrafter"/>
</dbReference>
<protein>
    <submittedName>
        <fullName evidence="4">1-acyl-sn-glycerol-3-phosphate acyltransferase</fullName>
        <ecNumber evidence="4">2.3.1.-</ecNumber>
    </submittedName>
</protein>
<dbReference type="RefSeq" id="WP_061858092.1">
    <property type="nucleotide sequence ID" value="NZ_LTBB01000005.1"/>
</dbReference>
<dbReference type="SUPFAM" id="SSF69593">
    <property type="entry name" value="Glycerol-3-phosphate (1)-acyltransferase"/>
    <property type="match status" value="1"/>
</dbReference>
<dbReference type="PATRIC" id="fig|1121305.3.peg.1221"/>
<dbReference type="STRING" id="1121305.CLCOL_12190"/>
<name>A0A151AN82_9CLOT</name>
<gene>
    <name evidence="4" type="primary">plsC_1</name>
    <name evidence="4" type="ORF">CLCOL_12190</name>
</gene>
<keyword evidence="1 4" id="KW-0808">Transferase</keyword>
<dbReference type="CDD" id="cd07989">
    <property type="entry name" value="LPLAT_AGPAT-like"/>
    <property type="match status" value="1"/>
</dbReference>
<evidence type="ECO:0000259" key="3">
    <source>
        <dbReference type="SMART" id="SM00563"/>
    </source>
</evidence>
<evidence type="ECO:0000313" key="5">
    <source>
        <dbReference type="Proteomes" id="UP000075374"/>
    </source>
</evidence>
<dbReference type="PANTHER" id="PTHR10434:SF40">
    <property type="entry name" value="1-ACYL-SN-GLYCEROL-3-PHOSPHATE ACYLTRANSFERASE"/>
    <property type="match status" value="1"/>
</dbReference>
<comment type="caution">
    <text evidence="4">The sequence shown here is derived from an EMBL/GenBank/DDBJ whole genome shotgun (WGS) entry which is preliminary data.</text>
</comment>
<dbReference type="GO" id="GO:0006654">
    <property type="term" value="P:phosphatidic acid biosynthetic process"/>
    <property type="evidence" value="ECO:0007669"/>
    <property type="project" value="TreeGrafter"/>
</dbReference>
<dbReference type="EMBL" id="LTBB01000005">
    <property type="protein sequence ID" value="KYH29083.1"/>
    <property type="molecule type" value="Genomic_DNA"/>
</dbReference>
<evidence type="ECO:0000256" key="1">
    <source>
        <dbReference type="ARBA" id="ARBA00022679"/>
    </source>
</evidence>
<keyword evidence="5" id="KW-1185">Reference proteome</keyword>
<dbReference type="AlphaFoldDB" id="A0A151AN82"/>
<dbReference type="SMART" id="SM00563">
    <property type="entry name" value="PlsC"/>
    <property type="match status" value="1"/>
</dbReference>
<reference evidence="4 5" key="1">
    <citation type="submission" date="2016-02" db="EMBL/GenBank/DDBJ databases">
        <title>Genome sequence of Clostridium colicanis DSM 13634.</title>
        <authorList>
            <person name="Poehlein A."/>
            <person name="Daniel R."/>
        </authorList>
    </citation>
    <scope>NUCLEOTIDE SEQUENCE [LARGE SCALE GENOMIC DNA]</scope>
    <source>
        <strain evidence="4 5">DSM 13634</strain>
    </source>
</reference>
<dbReference type="PANTHER" id="PTHR10434">
    <property type="entry name" value="1-ACYL-SN-GLYCEROL-3-PHOSPHATE ACYLTRANSFERASE"/>
    <property type="match status" value="1"/>
</dbReference>
<accession>A0A151AN82</accession>
<dbReference type="Proteomes" id="UP000075374">
    <property type="component" value="Unassembled WGS sequence"/>
</dbReference>